<accession>A0A4D8R4F3</accession>
<dbReference type="InterPro" id="IPR006626">
    <property type="entry name" value="PbH1"/>
</dbReference>
<feature type="domain" description="Peptidase S74" evidence="1">
    <location>
        <begin position="370"/>
        <end position="494"/>
    </location>
</feature>
<dbReference type="InterPro" id="IPR044914">
    <property type="entry name" value="Endosialidase_C_dom_sf"/>
</dbReference>
<dbReference type="InterPro" id="IPR030392">
    <property type="entry name" value="S74_ICA"/>
</dbReference>
<dbReference type="CDD" id="cd10144">
    <property type="entry name" value="Peptidase_S74_CIMCD"/>
    <property type="match status" value="1"/>
</dbReference>
<dbReference type="AlphaFoldDB" id="A0A4D8R4F3"/>
<evidence type="ECO:0000313" key="2">
    <source>
        <dbReference type="EMBL" id="QCO16270.1"/>
    </source>
</evidence>
<name>A0A4D8R4F3_AZOBR</name>
<dbReference type="SMART" id="SM00710">
    <property type="entry name" value="PbH1"/>
    <property type="match status" value="5"/>
</dbReference>
<dbReference type="Gene3D" id="2.160.20.10">
    <property type="entry name" value="Single-stranded right-handed beta-helix, Pectin lyase-like"/>
    <property type="match status" value="1"/>
</dbReference>
<dbReference type="SUPFAM" id="SSF51126">
    <property type="entry name" value="Pectin lyase-like"/>
    <property type="match status" value="1"/>
</dbReference>
<dbReference type="InterPro" id="IPR012334">
    <property type="entry name" value="Pectin_lyas_fold"/>
</dbReference>
<dbReference type="InterPro" id="IPR011050">
    <property type="entry name" value="Pectin_lyase_fold/virulence"/>
</dbReference>
<evidence type="ECO:0000259" key="1">
    <source>
        <dbReference type="PROSITE" id="PS51688"/>
    </source>
</evidence>
<dbReference type="Gene3D" id="1.20.5.100">
    <property type="entry name" value="Cytochrome c1, transmembrane anchor, C-terminal"/>
    <property type="match status" value="1"/>
</dbReference>
<reference evidence="2 3" key="1">
    <citation type="submission" date="2018-09" db="EMBL/GenBank/DDBJ databases">
        <title>Whole genome based analysis of evolution and adaptive divergence in Indian and Brazilian strains of Azospirillum brasilense.</title>
        <authorList>
            <person name="Singh C."/>
            <person name="Tripathi A.K."/>
        </authorList>
    </citation>
    <scope>NUCLEOTIDE SEQUENCE [LARGE SCALE GENOMIC DNA]</scope>
    <source>
        <strain evidence="2 3">MTCC4039</strain>
    </source>
</reference>
<organism evidence="2 3">
    <name type="scientific">Azospirillum brasilense</name>
    <dbReference type="NCBI Taxonomy" id="192"/>
    <lineage>
        <taxon>Bacteria</taxon>
        <taxon>Pseudomonadati</taxon>
        <taxon>Pseudomonadota</taxon>
        <taxon>Alphaproteobacteria</taxon>
        <taxon>Rhodospirillales</taxon>
        <taxon>Azospirillaceae</taxon>
        <taxon>Azospirillum</taxon>
    </lineage>
</organism>
<dbReference type="EMBL" id="CP032345">
    <property type="protein sequence ID" value="QCO16270.1"/>
    <property type="molecule type" value="Genomic_DNA"/>
</dbReference>
<gene>
    <name evidence="2" type="ORF">D3869_01360</name>
</gene>
<dbReference type="Gene3D" id="4.10.1090.10">
    <property type="entry name" value="Endosialidase, domain 4"/>
    <property type="match status" value="1"/>
</dbReference>
<dbReference type="PROSITE" id="PS51688">
    <property type="entry name" value="ICA"/>
    <property type="match status" value="1"/>
</dbReference>
<protein>
    <recommendedName>
        <fullName evidence="1">Peptidase S74 domain-containing protein</fullName>
    </recommendedName>
</protein>
<dbReference type="Proteomes" id="UP000298693">
    <property type="component" value="Chromosome"/>
</dbReference>
<sequence>MNGTAVEFGGDDATVLDCMILGFGLGIDTRGRARPGIRHVGIDAHSGLHVPGGFDIGRIASVHAWPYLTAYTPGVGAGSEAAAAPLRRTGYGFRVSNDVSGPADWFSLVDCFSYGHVQGYVLHNVSNVTLIRCQADYTSPDTGILGGFFITGTSAYVSLLNCTGIGQGVDTITIDTVGNSHGHATVSVTGGRFGGGIRVKNGRGLIVGNEIFTNTKGVIVEAGGGGTLIEGNVFEDITDPLDIAASVLGTVEIWGNVFIRCADELGNMVAVADRRGLAVGRGGQVALRSVFSGGVYGDVAGIRGHLVDGTLANAAGALVLQSRRMGVLVDRWQIHHDGHLQPMVDNALDIGGASLRARNIYGASGVVNTSDRAAKQDFAPIDDALLDAWGGVSWRLYRFRDAVEAKGDGARIHAGAIAQDVHDVLAAQGLNPWRYGLLCRDDLTEPTGDPDGSVRVTGERWGLRYDQCLVVEAAYQRRRADLSDSRITALEQRVFA</sequence>
<dbReference type="Gene3D" id="1.20.5.1240">
    <property type="entry name" value="Endo-n-acetylneuraminidase"/>
    <property type="match status" value="1"/>
</dbReference>
<evidence type="ECO:0000313" key="3">
    <source>
        <dbReference type="Proteomes" id="UP000298693"/>
    </source>
</evidence>
<proteinExistence type="predicted"/>
<dbReference type="Pfam" id="PF13884">
    <property type="entry name" value="Peptidase_S74"/>
    <property type="match status" value="1"/>
</dbReference>